<name>A0A371NEB9_9EURY</name>
<accession>A0A371NEB9</accession>
<protein>
    <recommendedName>
        <fullName evidence="4">TM2 domain-containing membrane protein YozV</fullName>
    </recommendedName>
</protein>
<sequence length="86" mass="9366">MCPKCGVRQIGYIGQKNPGVAAVLSALWVGLGQIYNGEIGKGLVLMVVYIISWVLIFVFIGLVTTPIIWIYGIYDAYNTAKEINTG</sequence>
<keyword evidence="3" id="KW-1185">Reference proteome</keyword>
<dbReference type="EMBL" id="QREL01000001">
    <property type="protein sequence ID" value="REE28845.1"/>
    <property type="molecule type" value="Genomic_DNA"/>
</dbReference>
<feature type="transmembrane region" description="Helical" evidence="1">
    <location>
        <begin position="47"/>
        <end position="71"/>
    </location>
</feature>
<organism evidence="2 3">
    <name type="scientific">Methanothermobacter defluvii</name>
    <dbReference type="NCBI Taxonomy" id="49339"/>
    <lineage>
        <taxon>Archaea</taxon>
        <taxon>Methanobacteriati</taxon>
        <taxon>Methanobacteriota</taxon>
        <taxon>Methanomada group</taxon>
        <taxon>Methanobacteria</taxon>
        <taxon>Methanobacteriales</taxon>
        <taxon>Methanobacteriaceae</taxon>
        <taxon>Methanothermobacter</taxon>
    </lineage>
</organism>
<gene>
    <name evidence="2" type="ORF">C7452_0870</name>
</gene>
<keyword evidence="1" id="KW-0472">Membrane</keyword>
<comment type="caution">
    <text evidence="2">The sequence shown here is derived from an EMBL/GenBank/DDBJ whole genome shotgun (WGS) entry which is preliminary data.</text>
</comment>
<evidence type="ECO:0000256" key="1">
    <source>
        <dbReference type="SAM" id="Phobius"/>
    </source>
</evidence>
<feature type="transmembrane region" description="Helical" evidence="1">
    <location>
        <begin position="18"/>
        <end position="35"/>
    </location>
</feature>
<dbReference type="Proteomes" id="UP000256864">
    <property type="component" value="Unassembled WGS sequence"/>
</dbReference>
<evidence type="ECO:0008006" key="4">
    <source>
        <dbReference type="Google" id="ProtNLM"/>
    </source>
</evidence>
<evidence type="ECO:0000313" key="2">
    <source>
        <dbReference type="EMBL" id="REE28845.1"/>
    </source>
</evidence>
<dbReference type="AlphaFoldDB" id="A0A371NEB9"/>
<keyword evidence="1" id="KW-0812">Transmembrane</keyword>
<reference evidence="2 3" key="1">
    <citation type="submission" date="2018-07" db="EMBL/GenBank/DDBJ databases">
        <title>Genomic Encyclopedia of Type Strains, Phase IV (KMG-IV): sequencing the most valuable type-strain genomes for metagenomic binning, comparative biology and taxonomic classification.</title>
        <authorList>
            <person name="Goeker M."/>
        </authorList>
    </citation>
    <scope>NUCLEOTIDE SEQUENCE [LARGE SCALE GENOMIC DNA]</scope>
    <source>
        <strain evidence="2 3">DSM 7466</strain>
    </source>
</reference>
<evidence type="ECO:0000313" key="3">
    <source>
        <dbReference type="Proteomes" id="UP000256864"/>
    </source>
</evidence>
<keyword evidence="1" id="KW-1133">Transmembrane helix</keyword>
<proteinExistence type="predicted"/>